<feature type="non-terminal residue" evidence="2">
    <location>
        <position position="1"/>
    </location>
</feature>
<dbReference type="Gramene" id="ERN01797">
    <property type="protein sequence ID" value="ERN01797"/>
    <property type="gene ID" value="AMTR_s05456p00002370"/>
</dbReference>
<protein>
    <submittedName>
        <fullName evidence="2">Uncharacterized protein</fullName>
    </submittedName>
</protein>
<name>U5CXS4_AMBTC</name>
<evidence type="ECO:0000313" key="3">
    <source>
        <dbReference type="Proteomes" id="UP000017836"/>
    </source>
</evidence>
<reference evidence="3" key="1">
    <citation type="journal article" date="2013" name="Science">
        <title>The Amborella genome and the evolution of flowering plants.</title>
        <authorList>
            <consortium name="Amborella Genome Project"/>
        </authorList>
    </citation>
    <scope>NUCLEOTIDE SEQUENCE [LARGE SCALE GENOMIC DNA]</scope>
</reference>
<feature type="region of interest" description="Disordered" evidence="1">
    <location>
        <begin position="1"/>
        <end position="25"/>
    </location>
</feature>
<organism evidence="2 3">
    <name type="scientific">Amborella trichopoda</name>
    <dbReference type="NCBI Taxonomy" id="13333"/>
    <lineage>
        <taxon>Eukaryota</taxon>
        <taxon>Viridiplantae</taxon>
        <taxon>Streptophyta</taxon>
        <taxon>Embryophyta</taxon>
        <taxon>Tracheophyta</taxon>
        <taxon>Spermatophyta</taxon>
        <taxon>Magnoliopsida</taxon>
        <taxon>Amborellales</taxon>
        <taxon>Amborellaceae</taxon>
        <taxon>Amborella</taxon>
    </lineage>
</organism>
<keyword evidence="3" id="KW-1185">Reference proteome</keyword>
<dbReference type="EMBL" id="KI394708">
    <property type="protein sequence ID" value="ERN01797.1"/>
    <property type="molecule type" value="Genomic_DNA"/>
</dbReference>
<evidence type="ECO:0000313" key="2">
    <source>
        <dbReference type="EMBL" id="ERN01797.1"/>
    </source>
</evidence>
<accession>U5CXS4</accession>
<gene>
    <name evidence="2" type="ORF">AMTR_s05456p00002370</name>
</gene>
<proteinExistence type="predicted"/>
<dbReference type="AlphaFoldDB" id="U5CXS4"/>
<sequence>RGEGKGWDGEEQEEGEGGRGRSGSSFVYGSIARAHREGIWEKTARRVSTFHVFCFSFLTST</sequence>
<dbReference type="Proteomes" id="UP000017836">
    <property type="component" value="Unassembled WGS sequence"/>
</dbReference>
<evidence type="ECO:0000256" key="1">
    <source>
        <dbReference type="SAM" id="MobiDB-lite"/>
    </source>
</evidence>
<dbReference type="HOGENOM" id="CLU_2929562_0_0_1"/>